<dbReference type="GO" id="GO:0016301">
    <property type="term" value="F:kinase activity"/>
    <property type="evidence" value="ECO:0007669"/>
    <property type="project" value="UniProtKB-KW"/>
</dbReference>
<evidence type="ECO:0000259" key="13">
    <source>
        <dbReference type="PROSITE" id="PS50146"/>
    </source>
</evidence>
<evidence type="ECO:0000256" key="2">
    <source>
        <dbReference type="ARBA" id="ARBA00005983"/>
    </source>
</evidence>
<keyword evidence="12" id="KW-1208">Phospholipid metabolism</keyword>
<evidence type="ECO:0000256" key="1">
    <source>
        <dbReference type="ARBA" id="ARBA00001946"/>
    </source>
</evidence>
<evidence type="ECO:0000256" key="10">
    <source>
        <dbReference type="ARBA" id="ARBA00023098"/>
    </source>
</evidence>
<organism evidence="14 15">
    <name type="scientific">Streptomonospora halophila</name>
    <dbReference type="NCBI Taxonomy" id="427369"/>
    <lineage>
        <taxon>Bacteria</taxon>
        <taxon>Bacillati</taxon>
        <taxon>Actinomycetota</taxon>
        <taxon>Actinomycetes</taxon>
        <taxon>Streptosporangiales</taxon>
        <taxon>Nocardiopsidaceae</taxon>
        <taxon>Streptomonospora</taxon>
    </lineage>
</organism>
<dbReference type="PROSITE" id="PS50146">
    <property type="entry name" value="DAGK"/>
    <property type="match status" value="1"/>
</dbReference>
<dbReference type="SUPFAM" id="SSF111331">
    <property type="entry name" value="NAD kinase/diacylglycerol kinase-like"/>
    <property type="match status" value="1"/>
</dbReference>
<keyword evidence="5" id="KW-0479">Metal-binding</keyword>
<dbReference type="InterPro" id="IPR001206">
    <property type="entry name" value="Diacylglycerol_kinase_cat_dom"/>
</dbReference>
<dbReference type="InterPro" id="IPR005218">
    <property type="entry name" value="Diacylglycerol/lipid_kinase"/>
</dbReference>
<protein>
    <submittedName>
        <fullName evidence="14">Diacylglycerol kinase</fullName>
    </submittedName>
</protein>
<accession>A0ABP9GXX0</accession>
<keyword evidence="6" id="KW-0547">Nucleotide-binding</keyword>
<evidence type="ECO:0000256" key="6">
    <source>
        <dbReference type="ARBA" id="ARBA00022741"/>
    </source>
</evidence>
<dbReference type="NCBIfam" id="TIGR00147">
    <property type="entry name" value="YegS/Rv2252/BmrU family lipid kinase"/>
    <property type="match status" value="1"/>
</dbReference>
<evidence type="ECO:0000313" key="14">
    <source>
        <dbReference type="EMBL" id="GAA4949801.1"/>
    </source>
</evidence>
<dbReference type="Gene3D" id="2.60.200.40">
    <property type="match status" value="1"/>
</dbReference>
<dbReference type="EMBL" id="BAABIK010000022">
    <property type="protein sequence ID" value="GAA4949801.1"/>
    <property type="molecule type" value="Genomic_DNA"/>
</dbReference>
<sequence length="313" mass="32116">MNSGAAAAASGAGAAPGAVTLLVNPAAGGSTGERVAARAARRLLGRGVEVDVVAGRDAAETRERARACVSAGAGVLAVAGGDGMVHLALQELAGSSTALAVLPTGTGNDFARVLGIPSANPDAAADVLIGGVRRSIDLGRCSPPEDADRPLWFGTVLTSGFDSLVVERTDGMRWPRGRMRYAAAVMAELGRLRPLPFTVEADGREEHLEAVLVAVGNTAFYGGGMRICPHADPGDGRLAVTAVGPATSGQLLRAFPRIYRGTHTTHPLVRTFHARRVRLHTPGMRAYADGEPAGALPLHAEAVPGAVEVLVPR</sequence>
<dbReference type="NCBIfam" id="NF008882">
    <property type="entry name" value="PRK11914.1"/>
    <property type="match status" value="1"/>
</dbReference>
<dbReference type="SMART" id="SM00046">
    <property type="entry name" value="DAGKc"/>
    <property type="match status" value="1"/>
</dbReference>
<proteinExistence type="inferred from homology"/>
<dbReference type="RefSeq" id="WP_345557818.1">
    <property type="nucleotide sequence ID" value="NZ_BAABIK010000022.1"/>
</dbReference>
<dbReference type="PANTHER" id="PTHR12358">
    <property type="entry name" value="SPHINGOSINE KINASE"/>
    <property type="match status" value="1"/>
</dbReference>
<reference evidence="15" key="1">
    <citation type="journal article" date="2019" name="Int. J. Syst. Evol. Microbiol.">
        <title>The Global Catalogue of Microorganisms (GCM) 10K type strain sequencing project: providing services to taxonomists for standard genome sequencing and annotation.</title>
        <authorList>
            <consortium name="The Broad Institute Genomics Platform"/>
            <consortium name="The Broad Institute Genome Sequencing Center for Infectious Disease"/>
            <person name="Wu L."/>
            <person name="Ma J."/>
        </authorList>
    </citation>
    <scope>NUCLEOTIDE SEQUENCE [LARGE SCALE GENOMIC DNA]</scope>
    <source>
        <strain evidence="15">JCM 18123</strain>
    </source>
</reference>
<evidence type="ECO:0000256" key="12">
    <source>
        <dbReference type="ARBA" id="ARBA00023264"/>
    </source>
</evidence>
<comment type="cofactor">
    <cofactor evidence="1">
        <name>Mg(2+)</name>
        <dbReference type="ChEBI" id="CHEBI:18420"/>
    </cofactor>
</comment>
<evidence type="ECO:0000256" key="9">
    <source>
        <dbReference type="ARBA" id="ARBA00022842"/>
    </source>
</evidence>
<keyword evidence="10" id="KW-0443">Lipid metabolism</keyword>
<evidence type="ECO:0000313" key="15">
    <source>
        <dbReference type="Proteomes" id="UP001499993"/>
    </source>
</evidence>
<dbReference type="Gene3D" id="3.40.50.10330">
    <property type="entry name" value="Probable inorganic polyphosphate/atp-NAD kinase, domain 1"/>
    <property type="match status" value="1"/>
</dbReference>
<comment type="caution">
    <text evidence="14">The sequence shown here is derived from an EMBL/GenBank/DDBJ whole genome shotgun (WGS) entry which is preliminary data.</text>
</comment>
<keyword evidence="15" id="KW-1185">Reference proteome</keyword>
<evidence type="ECO:0000256" key="3">
    <source>
        <dbReference type="ARBA" id="ARBA00022516"/>
    </source>
</evidence>
<evidence type="ECO:0000256" key="5">
    <source>
        <dbReference type="ARBA" id="ARBA00022723"/>
    </source>
</evidence>
<dbReference type="InterPro" id="IPR016064">
    <property type="entry name" value="NAD/diacylglycerol_kinase_sf"/>
</dbReference>
<keyword evidence="3" id="KW-0444">Lipid biosynthesis</keyword>
<dbReference type="PANTHER" id="PTHR12358:SF106">
    <property type="entry name" value="LIPID KINASE YEGS"/>
    <property type="match status" value="1"/>
</dbReference>
<dbReference type="Pfam" id="PF00781">
    <property type="entry name" value="DAGK_cat"/>
    <property type="match status" value="1"/>
</dbReference>
<keyword evidence="7 14" id="KW-0418">Kinase</keyword>
<feature type="domain" description="DAGKc" evidence="13">
    <location>
        <begin position="14"/>
        <end position="144"/>
    </location>
</feature>
<dbReference type="InterPro" id="IPR050187">
    <property type="entry name" value="Lipid_Phosphate_FormReg"/>
</dbReference>
<dbReference type="InterPro" id="IPR045540">
    <property type="entry name" value="YegS/DAGK_C"/>
</dbReference>
<dbReference type="InterPro" id="IPR017438">
    <property type="entry name" value="ATP-NAD_kinase_N"/>
</dbReference>
<comment type="similarity">
    <text evidence="2">Belongs to the diacylglycerol/lipid kinase family.</text>
</comment>
<evidence type="ECO:0000256" key="11">
    <source>
        <dbReference type="ARBA" id="ARBA00023209"/>
    </source>
</evidence>
<keyword evidence="8" id="KW-0067">ATP-binding</keyword>
<keyword evidence="11" id="KW-0594">Phospholipid biosynthesis</keyword>
<evidence type="ECO:0000256" key="4">
    <source>
        <dbReference type="ARBA" id="ARBA00022679"/>
    </source>
</evidence>
<name>A0ABP9GXX0_9ACTN</name>
<gene>
    <name evidence="14" type="ORF">GCM10023224_37480</name>
</gene>
<keyword evidence="4" id="KW-0808">Transferase</keyword>
<dbReference type="Pfam" id="PF19279">
    <property type="entry name" value="YegS_C"/>
    <property type="match status" value="1"/>
</dbReference>
<evidence type="ECO:0000256" key="7">
    <source>
        <dbReference type="ARBA" id="ARBA00022777"/>
    </source>
</evidence>
<keyword evidence="9" id="KW-0460">Magnesium</keyword>
<evidence type="ECO:0000256" key="8">
    <source>
        <dbReference type="ARBA" id="ARBA00022840"/>
    </source>
</evidence>
<dbReference type="Proteomes" id="UP001499993">
    <property type="component" value="Unassembled WGS sequence"/>
</dbReference>